<feature type="transmembrane region" description="Helical" evidence="7">
    <location>
        <begin position="64"/>
        <end position="84"/>
    </location>
</feature>
<evidence type="ECO:0000256" key="8">
    <source>
        <dbReference type="SAM" id="MobiDB-lite"/>
    </source>
</evidence>
<dbReference type="Gene3D" id="2.10.109.10">
    <property type="entry name" value="Umud Fragment, subunit A"/>
    <property type="match status" value="1"/>
</dbReference>
<dbReference type="NCBIfam" id="TIGR02227">
    <property type="entry name" value="sigpep_I_bact"/>
    <property type="match status" value="1"/>
</dbReference>
<dbReference type="AlphaFoldDB" id="A0A0T6LY97"/>
<keyword evidence="7" id="KW-0645">Protease</keyword>
<feature type="active site" evidence="6">
    <location>
        <position position="166"/>
    </location>
</feature>
<dbReference type="InterPro" id="IPR036286">
    <property type="entry name" value="LexA/Signal_pep-like_sf"/>
</dbReference>
<evidence type="ECO:0000256" key="6">
    <source>
        <dbReference type="PIRSR" id="PIRSR600223-1"/>
    </source>
</evidence>
<comment type="similarity">
    <text evidence="3 7">Belongs to the peptidase S26 family.</text>
</comment>
<dbReference type="PROSITE" id="PS00761">
    <property type="entry name" value="SPASE_I_3"/>
    <property type="match status" value="1"/>
</dbReference>
<dbReference type="GO" id="GO:0004252">
    <property type="term" value="F:serine-type endopeptidase activity"/>
    <property type="evidence" value="ECO:0007669"/>
    <property type="project" value="InterPro"/>
</dbReference>
<evidence type="ECO:0000256" key="4">
    <source>
        <dbReference type="ARBA" id="ARBA00013208"/>
    </source>
</evidence>
<dbReference type="PANTHER" id="PTHR43390">
    <property type="entry name" value="SIGNAL PEPTIDASE I"/>
    <property type="match status" value="1"/>
</dbReference>
<dbReference type="InterPro" id="IPR000223">
    <property type="entry name" value="Pept_S26A_signal_pept_1"/>
</dbReference>
<keyword evidence="7" id="KW-0472">Membrane</keyword>
<keyword evidence="5 7" id="KW-0378">Hydrolase</keyword>
<dbReference type="InterPro" id="IPR019758">
    <property type="entry name" value="Pept_S26A_signal_pept_1_CS"/>
</dbReference>
<dbReference type="GO" id="GO:0006465">
    <property type="term" value="P:signal peptide processing"/>
    <property type="evidence" value="ECO:0007669"/>
    <property type="project" value="InterPro"/>
</dbReference>
<keyword evidence="7" id="KW-1133">Transmembrane helix</keyword>
<dbReference type="OrthoDB" id="9815782at2"/>
<dbReference type="SUPFAM" id="SSF51306">
    <property type="entry name" value="LexA/Signal peptidase"/>
    <property type="match status" value="1"/>
</dbReference>
<evidence type="ECO:0000256" key="3">
    <source>
        <dbReference type="ARBA" id="ARBA00009370"/>
    </source>
</evidence>
<name>A0A0T6LY97_WENVI</name>
<accession>A0A0T6LY97</accession>
<dbReference type="eggNOG" id="COG0681">
    <property type="taxonomic scope" value="Bacteria"/>
</dbReference>
<feature type="region of interest" description="Disordered" evidence="8">
    <location>
        <begin position="1"/>
        <end position="34"/>
    </location>
</feature>
<evidence type="ECO:0000259" key="9">
    <source>
        <dbReference type="Pfam" id="PF10502"/>
    </source>
</evidence>
<reference evidence="10 11" key="1">
    <citation type="submission" date="2015-10" db="EMBL/GenBank/DDBJ databases">
        <title>Draft genome sequence of pyrrolomycin-producing Streptomyces vitaminophilus.</title>
        <authorList>
            <person name="Graham D.E."/>
            <person name="Mahan K.M."/>
            <person name="Klingeman D.M."/>
            <person name="Hettich R.L."/>
            <person name="Parry R.J."/>
        </authorList>
    </citation>
    <scope>NUCLEOTIDE SEQUENCE [LARGE SCALE GENOMIC DNA]</scope>
    <source>
        <strain evidence="10 11">ATCC 31673</strain>
    </source>
</reference>
<protein>
    <recommendedName>
        <fullName evidence="4 7">Signal peptidase I</fullName>
        <ecNumber evidence="4 7">3.4.21.89</ecNumber>
    </recommendedName>
</protein>
<dbReference type="GO" id="GO:0005886">
    <property type="term" value="C:plasma membrane"/>
    <property type="evidence" value="ECO:0007669"/>
    <property type="project" value="UniProtKB-SubCell"/>
</dbReference>
<evidence type="ECO:0000256" key="7">
    <source>
        <dbReference type="RuleBase" id="RU362042"/>
    </source>
</evidence>
<dbReference type="GO" id="GO:0009003">
    <property type="term" value="F:signal peptidase activity"/>
    <property type="evidence" value="ECO:0007669"/>
    <property type="project" value="UniProtKB-EC"/>
</dbReference>
<dbReference type="EMBL" id="LLZU01000002">
    <property type="protein sequence ID" value="KRV51005.1"/>
    <property type="molecule type" value="Genomic_DNA"/>
</dbReference>
<evidence type="ECO:0000256" key="1">
    <source>
        <dbReference type="ARBA" id="ARBA00000677"/>
    </source>
</evidence>
<proteinExistence type="inferred from homology"/>
<gene>
    <name evidence="10" type="ORF">AQ490_01985</name>
</gene>
<sequence>MDTGDTTTERDPAPVSERPTTAPEGERRSRSGVLPRTRGLLSSWWPPGLRAPRRLLPSRGARRAALFGLVVCVLTLSLVNALVAQPFVVPSGSMENTLRVGDRIMVNKLAYRFGDEVRRGDLIVFDGSGSFVHGGGAGDSDPLTGLFHKAAGLVGFARPGETDYTKRVIGIGGDRVTCCDADGRISINGMVLDERAYLYPGDRGSTVPFDVVVPDGTLFVLGDHRSASSDSRDHLGQPGGGMVPVDKVIGRADWIVWPPSHFGEVERPRVFARVPDGTHG</sequence>
<evidence type="ECO:0000256" key="5">
    <source>
        <dbReference type="ARBA" id="ARBA00022801"/>
    </source>
</evidence>
<dbReference type="PRINTS" id="PR00727">
    <property type="entry name" value="LEADERPTASE"/>
</dbReference>
<comment type="subcellular location">
    <subcellularLocation>
        <location evidence="2">Cell membrane</location>
        <topology evidence="2">Single-pass type II membrane protein</topology>
    </subcellularLocation>
    <subcellularLocation>
        <location evidence="7">Membrane</location>
        <topology evidence="7">Single-pass type II membrane protein</topology>
    </subcellularLocation>
</comment>
<comment type="catalytic activity">
    <reaction evidence="1 7">
        <text>Cleavage of hydrophobic, N-terminal signal or leader sequences from secreted and periplasmic proteins.</text>
        <dbReference type="EC" id="3.4.21.89"/>
    </reaction>
</comment>
<evidence type="ECO:0000313" key="10">
    <source>
        <dbReference type="EMBL" id="KRV51005.1"/>
    </source>
</evidence>
<keyword evidence="7" id="KW-0812">Transmembrane</keyword>
<evidence type="ECO:0000313" key="11">
    <source>
        <dbReference type="Proteomes" id="UP000050867"/>
    </source>
</evidence>
<feature type="domain" description="Peptidase S26" evidence="9">
    <location>
        <begin position="69"/>
        <end position="257"/>
    </location>
</feature>
<keyword evidence="11" id="KW-1185">Reference proteome</keyword>
<dbReference type="STRING" id="76728.AQ490_01985"/>
<dbReference type="CDD" id="cd06530">
    <property type="entry name" value="S26_SPase_I"/>
    <property type="match status" value="1"/>
</dbReference>
<dbReference type="Pfam" id="PF10502">
    <property type="entry name" value="Peptidase_S26"/>
    <property type="match status" value="1"/>
</dbReference>
<evidence type="ECO:0000256" key="2">
    <source>
        <dbReference type="ARBA" id="ARBA00004401"/>
    </source>
</evidence>
<feature type="active site" evidence="6">
    <location>
        <position position="93"/>
    </location>
</feature>
<organism evidence="10 11">
    <name type="scientific">Wenjunlia vitaminophila</name>
    <name type="common">Streptomyces vitaminophilus</name>
    <dbReference type="NCBI Taxonomy" id="76728"/>
    <lineage>
        <taxon>Bacteria</taxon>
        <taxon>Bacillati</taxon>
        <taxon>Actinomycetota</taxon>
        <taxon>Actinomycetes</taxon>
        <taxon>Kitasatosporales</taxon>
        <taxon>Streptomycetaceae</taxon>
        <taxon>Wenjunlia</taxon>
    </lineage>
</organism>
<dbReference type="InterPro" id="IPR019533">
    <property type="entry name" value="Peptidase_S26"/>
</dbReference>
<comment type="caution">
    <text evidence="10">The sequence shown here is derived from an EMBL/GenBank/DDBJ whole genome shotgun (WGS) entry which is preliminary data.</text>
</comment>
<dbReference type="Proteomes" id="UP000050867">
    <property type="component" value="Unassembled WGS sequence"/>
</dbReference>
<dbReference type="PANTHER" id="PTHR43390:SF1">
    <property type="entry name" value="CHLOROPLAST PROCESSING PEPTIDASE"/>
    <property type="match status" value="1"/>
</dbReference>
<dbReference type="EC" id="3.4.21.89" evidence="4 7"/>